<evidence type="ECO:0000313" key="2">
    <source>
        <dbReference type="EMBL" id="KKM60351.1"/>
    </source>
</evidence>
<comment type="caution">
    <text evidence="2">The sequence shown here is derived from an EMBL/GenBank/DDBJ whole genome shotgun (WGS) entry which is preliminary data.</text>
</comment>
<dbReference type="InterPro" id="IPR036873">
    <property type="entry name" value="Rhodanese-like_dom_sf"/>
</dbReference>
<accession>A0A0F9JDK4</accession>
<dbReference type="InterPro" id="IPR001763">
    <property type="entry name" value="Rhodanese-like_dom"/>
</dbReference>
<gene>
    <name evidence="2" type="ORF">LCGC14_1542680</name>
</gene>
<organism evidence="2">
    <name type="scientific">marine sediment metagenome</name>
    <dbReference type="NCBI Taxonomy" id="412755"/>
    <lineage>
        <taxon>unclassified sequences</taxon>
        <taxon>metagenomes</taxon>
        <taxon>ecological metagenomes</taxon>
    </lineage>
</organism>
<dbReference type="Gene3D" id="3.40.250.10">
    <property type="entry name" value="Rhodanese-like domain"/>
    <property type="match status" value="1"/>
</dbReference>
<dbReference type="PANTHER" id="PTHR43031:SF1">
    <property type="entry name" value="PYRIDINE NUCLEOTIDE-DISULPHIDE OXIDOREDUCTASE"/>
    <property type="match status" value="1"/>
</dbReference>
<dbReference type="EMBL" id="LAZR01011694">
    <property type="protein sequence ID" value="KKM60351.1"/>
    <property type="molecule type" value="Genomic_DNA"/>
</dbReference>
<protein>
    <recommendedName>
        <fullName evidence="1">Rhodanese domain-containing protein</fullName>
    </recommendedName>
</protein>
<reference evidence="2" key="1">
    <citation type="journal article" date="2015" name="Nature">
        <title>Complex archaea that bridge the gap between prokaryotes and eukaryotes.</title>
        <authorList>
            <person name="Spang A."/>
            <person name="Saw J.H."/>
            <person name="Jorgensen S.L."/>
            <person name="Zaremba-Niedzwiedzka K."/>
            <person name="Martijn J."/>
            <person name="Lind A.E."/>
            <person name="van Eijk R."/>
            <person name="Schleper C."/>
            <person name="Guy L."/>
            <person name="Ettema T.J."/>
        </authorList>
    </citation>
    <scope>NUCLEOTIDE SEQUENCE</scope>
</reference>
<dbReference type="InterPro" id="IPR050229">
    <property type="entry name" value="GlpE_sulfurtransferase"/>
</dbReference>
<dbReference type="CDD" id="cd00158">
    <property type="entry name" value="RHOD"/>
    <property type="match status" value="1"/>
</dbReference>
<feature type="domain" description="Rhodanese" evidence="1">
    <location>
        <begin position="36"/>
        <end position="126"/>
    </location>
</feature>
<dbReference type="SUPFAM" id="SSF52821">
    <property type="entry name" value="Rhodanese/Cell cycle control phosphatase"/>
    <property type="match status" value="1"/>
</dbReference>
<dbReference type="Pfam" id="PF00581">
    <property type="entry name" value="Rhodanese"/>
    <property type="match status" value="1"/>
</dbReference>
<dbReference type="PROSITE" id="PS50206">
    <property type="entry name" value="RHODANESE_3"/>
    <property type="match status" value="1"/>
</dbReference>
<dbReference type="SMART" id="SM00450">
    <property type="entry name" value="RHOD"/>
    <property type="match status" value="1"/>
</dbReference>
<sequence length="126" mass="14561">IVIALVGGWIKEKTATQTIKGISVKEAYDLMGKNKDNQSFIIIDVRTPKEFADERIENAVNIDYYSKEFQNELNKLDKEKTYLIYCLSGNRSGRALAIMKELGFREVYNMLGGIIQWKAERYPLFK</sequence>
<dbReference type="AlphaFoldDB" id="A0A0F9JDK4"/>
<evidence type="ECO:0000259" key="1">
    <source>
        <dbReference type="PROSITE" id="PS50206"/>
    </source>
</evidence>
<name>A0A0F9JDK4_9ZZZZ</name>
<feature type="non-terminal residue" evidence="2">
    <location>
        <position position="1"/>
    </location>
</feature>
<proteinExistence type="predicted"/>
<dbReference type="PANTHER" id="PTHR43031">
    <property type="entry name" value="FAD-DEPENDENT OXIDOREDUCTASE"/>
    <property type="match status" value="1"/>
</dbReference>